<dbReference type="GO" id="GO:0042276">
    <property type="term" value="P:error-prone translesion synthesis"/>
    <property type="evidence" value="ECO:0007669"/>
    <property type="project" value="TreeGrafter"/>
</dbReference>
<dbReference type="GO" id="GO:0006281">
    <property type="term" value="P:DNA repair"/>
    <property type="evidence" value="ECO:0007669"/>
    <property type="project" value="UniProtKB-KW"/>
</dbReference>
<gene>
    <name evidence="13" type="ORF">HMPREF1541_02484</name>
</gene>
<feature type="region of interest" description="Disordered" evidence="10">
    <location>
        <begin position="488"/>
        <end position="647"/>
    </location>
</feature>
<dbReference type="GO" id="GO:0035861">
    <property type="term" value="C:site of double-strand break"/>
    <property type="evidence" value="ECO:0007669"/>
    <property type="project" value="TreeGrafter"/>
</dbReference>
<dbReference type="eggNOG" id="KOG2095">
    <property type="taxonomic scope" value="Eukaryota"/>
</dbReference>
<keyword evidence="5" id="KW-0863">Zinc-finger</keyword>
<dbReference type="InterPro" id="IPR043502">
    <property type="entry name" value="DNA/RNA_pol_sf"/>
</dbReference>
<organism evidence="13 14">
    <name type="scientific">Cyphellophora europaea (strain CBS 101466)</name>
    <name type="common">Phialophora europaea</name>
    <dbReference type="NCBI Taxonomy" id="1220924"/>
    <lineage>
        <taxon>Eukaryota</taxon>
        <taxon>Fungi</taxon>
        <taxon>Dikarya</taxon>
        <taxon>Ascomycota</taxon>
        <taxon>Pezizomycotina</taxon>
        <taxon>Eurotiomycetes</taxon>
        <taxon>Chaetothyriomycetidae</taxon>
        <taxon>Chaetothyriales</taxon>
        <taxon>Cyphellophoraceae</taxon>
        <taxon>Cyphellophora</taxon>
    </lineage>
</organism>
<evidence type="ECO:0000256" key="9">
    <source>
        <dbReference type="ARBA" id="ARBA00044975"/>
    </source>
</evidence>
<dbReference type="GO" id="GO:0003887">
    <property type="term" value="F:DNA-directed DNA polymerase activity"/>
    <property type="evidence" value="ECO:0007669"/>
    <property type="project" value="TreeGrafter"/>
</dbReference>
<evidence type="ECO:0000313" key="13">
    <source>
        <dbReference type="EMBL" id="ETN43325.1"/>
    </source>
</evidence>
<evidence type="ECO:0000256" key="8">
    <source>
        <dbReference type="ARBA" id="ARBA00023242"/>
    </source>
</evidence>
<evidence type="ECO:0000256" key="3">
    <source>
        <dbReference type="ARBA" id="ARBA00022723"/>
    </source>
</evidence>
<dbReference type="InterPro" id="IPR017961">
    <property type="entry name" value="DNA_pol_Y-fam_little_finger"/>
</dbReference>
<dbReference type="GO" id="GO:0070987">
    <property type="term" value="P:error-free translesion synthesis"/>
    <property type="evidence" value="ECO:0007669"/>
    <property type="project" value="UniProtKB-ARBA"/>
</dbReference>
<dbReference type="SUPFAM" id="SSF100879">
    <property type="entry name" value="Lesion bypass DNA polymerase (Y-family), little finger domain"/>
    <property type="match status" value="1"/>
</dbReference>
<dbReference type="InterPro" id="IPR052230">
    <property type="entry name" value="DNA_polymerase_eta"/>
</dbReference>
<accession>W2S3Z4</accession>
<evidence type="ECO:0000256" key="2">
    <source>
        <dbReference type="ARBA" id="ARBA00022679"/>
    </source>
</evidence>
<evidence type="ECO:0000256" key="6">
    <source>
        <dbReference type="ARBA" id="ARBA00022833"/>
    </source>
</evidence>
<dbReference type="STRING" id="1220924.W2S3Z4"/>
<dbReference type="SUPFAM" id="SSF56672">
    <property type="entry name" value="DNA/RNA polymerases"/>
    <property type="match status" value="1"/>
</dbReference>
<proteinExistence type="predicted"/>
<dbReference type="PROSITE" id="PS51907">
    <property type="entry name" value="ZF_UBZ3"/>
    <property type="match status" value="1"/>
</dbReference>
<dbReference type="InParanoid" id="W2S3Z4"/>
<evidence type="ECO:0000256" key="5">
    <source>
        <dbReference type="ARBA" id="ARBA00022771"/>
    </source>
</evidence>
<sequence length="677" mass="73136">MAGACNATGSTDLEGDDDKPRSRFTYRDLRLLSKASVESPLRVITLIDFDCFYAQCESGRLGLSPEQPLGVQQFKHVIAINYAARAAGLKKVVSADEARKKCPSIVLQHVPTWRPGDTTWRYRDDALQHMDSDKASLDYYKLQSREAMEVLKQTLPGPQRIERAGIDETYVDLSAPVYGILVQRYPELAEDGQPLDACLPPVPMSPLDWEDSAVEEGQSVDVPPPPHDWDTVCLFIGAQLVRSIRNAIFEKLQYTCSAGIARNKVLAKLGSGHNKPNKQTVILNYGISSFLASYKFTKLRGLGRKLGREVIDAFKTEQLSELALIPLSTMRAKLGSSEGTWVYNVIRGVEYSEVVSRTQLKSVLSAKTFMPPITRIQQAEPWLDIFAADIVARLEDLGGQRPRTIAVHVQVHGPRHPGRSKQGPVPTGVKVDAHTLAKLARDLLAALEREGTTWPLVTLSVDVSNLQEVEKARTSISSLLAAQGRISRNGESPPVAVAEPMWRPTATPPPPSKHRAGKRTLLDFQGFAGGATGSPFGTTKKARHDAGVPCPPPLLDGTEAEAEVDNGRRERDSAPAAAAAAVMSTANTGTSPSIGGRGRGRGSGAAAAVEAGDADDDANADEDEEEQAEQAEQAEQEGGNGGGSYLCPTCHDSVPEAAVLEHLDWHAAMELQENGLT</sequence>
<feature type="compositionally biased region" description="Polar residues" evidence="10">
    <location>
        <begin position="584"/>
        <end position="593"/>
    </location>
</feature>
<dbReference type="GeneID" id="19969823"/>
<evidence type="ECO:0000313" key="14">
    <source>
        <dbReference type="Proteomes" id="UP000030752"/>
    </source>
</evidence>
<evidence type="ECO:0000256" key="4">
    <source>
        <dbReference type="ARBA" id="ARBA00022763"/>
    </source>
</evidence>
<dbReference type="RefSeq" id="XP_008715061.1">
    <property type="nucleotide sequence ID" value="XM_008716839.1"/>
</dbReference>
<keyword evidence="4" id="KW-0227">DNA damage</keyword>
<dbReference type="PANTHER" id="PTHR45873">
    <property type="entry name" value="DNA POLYMERASE ETA"/>
    <property type="match status" value="1"/>
</dbReference>
<evidence type="ECO:0000256" key="10">
    <source>
        <dbReference type="SAM" id="MobiDB-lite"/>
    </source>
</evidence>
<keyword evidence="7" id="KW-0234">DNA repair</keyword>
<dbReference type="Pfam" id="PF18439">
    <property type="entry name" value="zf_UBZ"/>
    <property type="match status" value="1"/>
</dbReference>
<evidence type="ECO:0000256" key="1">
    <source>
        <dbReference type="ARBA" id="ARBA00004123"/>
    </source>
</evidence>
<feature type="domain" description="UmuC" evidence="11">
    <location>
        <begin position="44"/>
        <end position="303"/>
    </location>
</feature>
<dbReference type="VEuPathDB" id="FungiDB:HMPREF1541_02484"/>
<feature type="domain" description="UBZ3-type" evidence="12">
    <location>
        <begin position="640"/>
        <end position="674"/>
    </location>
</feature>
<dbReference type="FunFam" id="1.10.150.20:FF:000014">
    <property type="entry name" value="Polymerase (DNA directed), eta"/>
    <property type="match status" value="1"/>
</dbReference>
<dbReference type="GO" id="GO:0009314">
    <property type="term" value="P:response to radiation"/>
    <property type="evidence" value="ECO:0007669"/>
    <property type="project" value="TreeGrafter"/>
</dbReference>
<dbReference type="InterPro" id="IPR043128">
    <property type="entry name" value="Rev_trsase/Diguanyl_cyclase"/>
</dbReference>
<dbReference type="AlphaFoldDB" id="W2S3Z4"/>
<dbReference type="Gene3D" id="3.30.70.270">
    <property type="match status" value="1"/>
</dbReference>
<protein>
    <recommendedName>
        <fullName evidence="9">DNA polymerase eta</fullName>
    </recommendedName>
</protein>
<dbReference type="FunFam" id="3.40.1170.60:FF:000008">
    <property type="entry name" value="DNA polymerase eta subunit"/>
    <property type="match status" value="1"/>
</dbReference>
<dbReference type="Pfam" id="PF00817">
    <property type="entry name" value="IMS"/>
    <property type="match status" value="1"/>
</dbReference>
<keyword evidence="2" id="KW-0808">Transferase</keyword>
<dbReference type="FunCoup" id="W2S3Z4">
    <property type="interactions" value="609"/>
</dbReference>
<dbReference type="InterPro" id="IPR036775">
    <property type="entry name" value="DNA_pol_Y-fam_lit_finger_sf"/>
</dbReference>
<dbReference type="InterPro" id="IPR041298">
    <property type="entry name" value="UBZ3"/>
</dbReference>
<dbReference type="PANTHER" id="PTHR45873:SF1">
    <property type="entry name" value="DNA POLYMERASE ETA"/>
    <property type="match status" value="1"/>
</dbReference>
<dbReference type="OrthoDB" id="5723at2759"/>
<keyword evidence="8" id="KW-0539">Nucleus</keyword>
<dbReference type="GO" id="GO:0005657">
    <property type="term" value="C:replication fork"/>
    <property type="evidence" value="ECO:0007669"/>
    <property type="project" value="UniProtKB-ARBA"/>
</dbReference>
<keyword evidence="14" id="KW-1185">Reference proteome</keyword>
<keyword evidence="6" id="KW-0862">Zinc</keyword>
<keyword evidence="3" id="KW-0479">Metal-binding</keyword>
<name>W2S3Z4_CYPE1</name>
<dbReference type="Gene3D" id="3.30.1490.100">
    <property type="entry name" value="DNA polymerase, Y-family, little finger domain"/>
    <property type="match status" value="1"/>
</dbReference>
<dbReference type="GO" id="GO:0005634">
    <property type="term" value="C:nucleus"/>
    <property type="evidence" value="ECO:0007669"/>
    <property type="project" value="UniProtKB-SubCell"/>
</dbReference>
<dbReference type="GO" id="GO:0008270">
    <property type="term" value="F:zinc ion binding"/>
    <property type="evidence" value="ECO:0007669"/>
    <property type="project" value="UniProtKB-KW"/>
</dbReference>
<comment type="subcellular location">
    <subcellularLocation>
        <location evidence="1">Nucleus</location>
    </subcellularLocation>
</comment>
<dbReference type="EMBL" id="KB822718">
    <property type="protein sequence ID" value="ETN43325.1"/>
    <property type="molecule type" value="Genomic_DNA"/>
</dbReference>
<reference evidence="13 14" key="1">
    <citation type="submission" date="2013-03" db="EMBL/GenBank/DDBJ databases">
        <title>The Genome Sequence of Phialophora europaea CBS 101466.</title>
        <authorList>
            <consortium name="The Broad Institute Genomics Platform"/>
            <person name="Cuomo C."/>
            <person name="de Hoog S."/>
            <person name="Gorbushina A."/>
            <person name="Walker B."/>
            <person name="Young S.K."/>
            <person name="Zeng Q."/>
            <person name="Gargeya S."/>
            <person name="Fitzgerald M."/>
            <person name="Haas B."/>
            <person name="Abouelleil A."/>
            <person name="Allen A.W."/>
            <person name="Alvarado L."/>
            <person name="Arachchi H.M."/>
            <person name="Berlin A.M."/>
            <person name="Chapman S.B."/>
            <person name="Gainer-Dewar J."/>
            <person name="Goldberg J."/>
            <person name="Griggs A."/>
            <person name="Gujja S."/>
            <person name="Hansen M."/>
            <person name="Howarth C."/>
            <person name="Imamovic A."/>
            <person name="Ireland A."/>
            <person name="Larimer J."/>
            <person name="McCowan C."/>
            <person name="Murphy C."/>
            <person name="Pearson M."/>
            <person name="Poon T.W."/>
            <person name="Priest M."/>
            <person name="Roberts A."/>
            <person name="Saif S."/>
            <person name="Shea T."/>
            <person name="Sisk P."/>
            <person name="Sykes S."/>
            <person name="Wortman J."/>
            <person name="Nusbaum C."/>
            <person name="Birren B."/>
        </authorList>
    </citation>
    <scope>NUCLEOTIDE SEQUENCE [LARGE SCALE GENOMIC DNA]</scope>
    <source>
        <strain evidence="13 14">CBS 101466</strain>
    </source>
</reference>
<evidence type="ECO:0000259" key="11">
    <source>
        <dbReference type="PROSITE" id="PS50173"/>
    </source>
</evidence>
<dbReference type="PIRSF" id="PIRSF036603">
    <property type="entry name" value="DPol_eta"/>
    <property type="match status" value="1"/>
</dbReference>
<feature type="compositionally biased region" description="Acidic residues" evidence="10">
    <location>
        <begin position="612"/>
        <end position="635"/>
    </location>
</feature>
<dbReference type="InterPro" id="IPR001126">
    <property type="entry name" value="UmuC"/>
</dbReference>
<evidence type="ECO:0000256" key="7">
    <source>
        <dbReference type="ARBA" id="ARBA00023204"/>
    </source>
</evidence>
<dbReference type="GO" id="GO:0007064">
    <property type="term" value="P:mitotic sister chromatid cohesion"/>
    <property type="evidence" value="ECO:0007669"/>
    <property type="project" value="UniProtKB-ARBA"/>
</dbReference>
<dbReference type="Pfam" id="PF11799">
    <property type="entry name" value="IMS_C"/>
    <property type="match status" value="1"/>
</dbReference>
<dbReference type="Pfam" id="PF21704">
    <property type="entry name" value="POLH-Rev1_HhH"/>
    <property type="match status" value="1"/>
</dbReference>
<dbReference type="Proteomes" id="UP000030752">
    <property type="component" value="Unassembled WGS sequence"/>
</dbReference>
<evidence type="ECO:0000259" key="12">
    <source>
        <dbReference type="PROSITE" id="PS51907"/>
    </source>
</evidence>
<dbReference type="HOGENOM" id="CLU_012348_7_1_1"/>
<dbReference type="Gene3D" id="3.40.1170.60">
    <property type="match status" value="1"/>
</dbReference>
<dbReference type="Gene3D" id="1.10.150.20">
    <property type="entry name" value="5' to 3' exonuclease, C-terminal subdomain"/>
    <property type="match status" value="1"/>
</dbReference>
<dbReference type="PROSITE" id="PS50173">
    <property type="entry name" value="UMUC"/>
    <property type="match status" value="1"/>
</dbReference>
<dbReference type="GO" id="GO:0003684">
    <property type="term" value="F:damaged DNA binding"/>
    <property type="evidence" value="ECO:0007669"/>
    <property type="project" value="InterPro"/>
</dbReference>